<proteinExistence type="predicted"/>
<reference evidence="1 2" key="1">
    <citation type="submission" date="2014-04" db="EMBL/GenBank/DDBJ databases">
        <title>Evolutionary Origins and Diversification of the Mycorrhizal Mutualists.</title>
        <authorList>
            <consortium name="DOE Joint Genome Institute"/>
            <consortium name="Mycorrhizal Genomics Consortium"/>
            <person name="Kohler A."/>
            <person name="Kuo A."/>
            <person name="Nagy L.G."/>
            <person name="Floudas D."/>
            <person name="Copeland A."/>
            <person name="Barry K.W."/>
            <person name="Cichocki N."/>
            <person name="Veneault-Fourrey C."/>
            <person name="LaButti K."/>
            <person name="Lindquist E.A."/>
            <person name="Lipzen A."/>
            <person name="Lundell T."/>
            <person name="Morin E."/>
            <person name="Murat C."/>
            <person name="Riley R."/>
            <person name="Ohm R."/>
            <person name="Sun H."/>
            <person name="Tunlid A."/>
            <person name="Henrissat B."/>
            <person name="Grigoriev I.V."/>
            <person name="Hibbett D.S."/>
            <person name="Martin F."/>
        </authorList>
    </citation>
    <scope>NUCLEOTIDE SEQUENCE [LARGE SCALE GENOMIC DNA]</scope>
    <source>
        <strain evidence="1 2">MD-312</strain>
    </source>
</reference>
<organism evidence="1 2">
    <name type="scientific">Hydnomerulius pinastri MD-312</name>
    <dbReference type="NCBI Taxonomy" id="994086"/>
    <lineage>
        <taxon>Eukaryota</taxon>
        <taxon>Fungi</taxon>
        <taxon>Dikarya</taxon>
        <taxon>Basidiomycota</taxon>
        <taxon>Agaricomycotina</taxon>
        <taxon>Agaricomycetes</taxon>
        <taxon>Agaricomycetidae</taxon>
        <taxon>Boletales</taxon>
        <taxon>Boletales incertae sedis</taxon>
        <taxon>Leucogyrophana</taxon>
    </lineage>
</organism>
<gene>
    <name evidence="1" type="ORF">HYDPIDRAFT_169890</name>
</gene>
<evidence type="ECO:0000313" key="2">
    <source>
        <dbReference type="Proteomes" id="UP000053820"/>
    </source>
</evidence>
<evidence type="ECO:0000313" key="1">
    <source>
        <dbReference type="EMBL" id="KIJ61156.1"/>
    </source>
</evidence>
<keyword evidence="2" id="KW-1185">Reference proteome</keyword>
<name>A0A0C9WBF7_9AGAM</name>
<dbReference type="EMBL" id="KN839865">
    <property type="protein sequence ID" value="KIJ61156.1"/>
    <property type="molecule type" value="Genomic_DNA"/>
</dbReference>
<protein>
    <submittedName>
        <fullName evidence="1">Uncharacterized protein</fullName>
    </submittedName>
</protein>
<accession>A0A0C9WBF7</accession>
<dbReference type="AlphaFoldDB" id="A0A0C9WBF7"/>
<dbReference type="HOGENOM" id="CLU_103599_0_0_1"/>
<dbReference type="Proteomes" id="UP000053820">
    <property type="component" value="Unassembled WGS sequence"/>
</dbReference>
<dbReference type="OrthoDB" id="2679535at2759"/>
<sequence length="221" mass="24356">MDFDPTAPTLAEIRLQLVEAEMSAGRQGRGSIAWLVEGINIENAQDALRAEVRQLPTEPTTAQKIAIQEKRLRLLARISKFHETGDGFTEGLEVEDAPAPQDDTTFCVEERGEVVDGQAFWTGGSEDEAGDEENVDDGEEVSGEVLPEALGAWMPSSIGAKSARHLGLSHLVEEEIQLRMGQADECLEKLRAHLGHKSILYRQNFRSSSSVRTDTRSKKEI</sequence>